<evidence type="ECO:0000259" key="2">
    <source>
        <dbReference type="Pfam" id="PF07331"/>
    </source>
</evidence>
<reference evidence="3" key="1">
    <citation type="journal article" date="2014" name="Int. J. Syst. Evol. Microbiol.">
        <title>Complete genome of a new Firmicutes species belonging to the dominant human colonic microbiota ('Ruminococcus bicirculans') reveals two chromosomes and a selective capacity to utilize plant glucans.</title>
        <authorList>
            <consortium name="NISC Comparative Sequencing Program"/>
            <person name="Wegmann U."/>
            <person name="Louis P."/>
            <person name="Goesmann A."/>
            <person name="Henrissat B."/>
            <person name="Duncan S.H."/>
            <person name="Flint H.J."/>
        </authorList>
    </citation>
    <scope>NUCLEOTIDE SEQUENCE</scope>
    <source>
        <strain evidence="3">JCM 10664</strain>
    </source>
</reference>
<gene>
    <name evidence="3" type="ORF">GCM10009545_35550</name>
    <name evidence="4" type="ORF">GCM10011581_29530</name>
</gene>
<evidence type="ECO:0000313" key="5">
    <source>
        <dbReference type="Proteomes" id="UP000597989"/>
    </source>
</evidence>
<feature type="transmembrane region" description="Helical" evidence="1">
    <location>
        <begin position="91"/>
        <end position="122"/>
    </location>
</feature>
<proteinExistence type="predicted"/>
<keyword evidence="1" id="KW-1133">Transmembrane helix</keyword>
<keyword evidence="1" id="KW-0812">Transmembrane</keyword>
<evidence type="ECO:0000313" key="4">
    <source>
        <dbReference type="EMBL" id="GGI90511.1"/>
    </source>
</evidence>
<dbReference type="AlphaFoldDB" id="A0A917JYW3"/>
<dbReference type="EMBL" id="BAAAHC010000013">
    <property type="protein sequence ID" value="GAA0529975.1"/>
    <property type="molecule type" value="Genomic_DNA"/>
</dbReference>
<reference evidence="4 5" key="2">
    <citation type="journal article" date="2014" name="Int. J. Syst. Evol. Microbiol.">
        <title>Complete genome sequence of Corynebacterium casei LMG S-19264T (=DSM 44701T), isolated from a smear-ripened cheese.</title>
        <authorList>
            <consortium name="US DOE Joint Genome Institute (JGI-PGF)"/>
            <person name="Walter F."/>
            <person name="Albersmeier A."/>
            <person name="Kalinowski J."/>
            <person name="Ruckert C."/>
        </authorList>
    </citation>
    <scope>NUCLEOTIDE SEQUENCE [LARGE SCALE GENOMIC DNA]</scope>
    <source>
        <strain evidence="4 5">CGMCC 4.7206</strain>
    </source>
</reference>
<protein>
    <recommendedName>
        <fullName evidence="2">DUF1468 domain-containing protein</fullName>
    </recommendedName>
</protein>
<reference evidence="6" key="3">
    <citation type="journal article" date="2019" name="Int. J. Syst. Evol. Microbiol.">
        <title>The Global Catalogue of Microorganisms (GCM) 10K type strain sequencing project: providing services to taxonomists for standard genome sequencing and annotation.</title>
        <authorList>
            <consortium name="The Broad Institute Genomics Platform"/>
            <consortium name="The Broad Institute Genome Sequencing Center for Infectious Disease"/>
            <person name="Wu L."/>
            <person name="Ma J."/>
        </authorList>
    </citation>
    <scope>NUCLEOTIDE SEQUENCE [LARGE SCALE GENOMIC DNA]</scope>
    <source>
        <strain evidence="6">JCM 10664</strain>
    </source>
</reference>
<dbReference type="Proteomes" id="UP001500220">
    <property type="component" value="Unassembled WGS sequence"/>
</dbReference>
<organism evidence="4 5">
    <name type="scientific">Saccharopolyspora thermophila</name>
    <dbReference type="NCBI Taxonomy" id="89367"/>
    <lineage>
        <taxon>Bacteria</taxon>
        <taxon>Bacillati</taxon>
        <taxon>Actinomycetota</taxon>
        <taxon>Actinomycetes</taxon>
        <taxon>Pseudonocardiales</taxon>
        <taxon>Pseudonocardiaceae</taxon>
        <taxon>Saccharopolyspora</taxon>
    </lineage>
</organism>
<reference evidence="4" key="4">
    <citation type="submission" date="2020-09" db="EMBL/GenBank/DDBJ databases">
        <authorList>
            <person name="Sun Q."/>
            <person name="Zhou Y."/>
        </authorList>
    </citation>
    <scope>NUCLEOTIDE SEQUENCE</scope>
    <source>
        <strain evidence="4">CGMCC 4.7206</strain>
    </source>
</reference>
<keyword evidence="1" id="KW-0472">Membrane</keyword>
<evidence type="ECO:0000313" key="3">
    <source>
        <dbReference type="EMBL" id="GAA0529975.1"/>
    </source>
</evidence>
<dbReference type="Pfam" id="PF07331">
    <property type="entry name" value="TctB"/>
    <property type="match status" value="1"/>
</dbReference>
<reference evidence="3" key="5">
    <citation type="submission" date="2023-12" db="EMBL/GenBank/DDBJ databases">
        <authorList>
            <person name="Sun Q."/>
            <person name="Inoue M."/>
        </authorList>
    </citation>
    <scope>NUCLEOTIDE SEQUENCE</scope>
    <source>
        <strain evidence="3">JCM 10664</strain>
    </source>
</reference>
<feature type="transmembrane region" description="Helical" evidence="1">
    <location>
        <begin position="128"/>
        <end position="149"/>
    </location>
</feature>
<comment type="caution">
    <text evidence="4">The sequence shown here is derived from an EMBL/GenBank/DDBJ whole genome shotgun (WGS) entry which is preliminary data.</text>
</comment>
<evidence type="ECO:0000313" key="6">
    <source>
        <dbReference type="Proteomes" id="UP001500220"/>
    </source>
</evidence>
<sequence length="160" mass="16636">MNRVSGQVVVFAGLTLVGAGFAVSALGYRVLLPESRIGPGFLPLVAGSLLAVFSVLLLVQQLRHPAEAPADGGVDDSGRTPAQRARILRRVFVLLPAALLVVPVVGMVTAFGLLVLVISVWLEGRRPVAAVAISLVAAAAMHVIFVVVLRVPLPTGVFGF</sequence>
<name>A0A917JYW3_9PSEU</name>
<dbReference type="RefSeq" id="WP_229680165.1">
    <property type="nucleotide sequence ID" value="NZ_BAAAHC010000013.1"/>
</dbReference>
<dbReference type="Proteomes" id="UP000597989">
    <property type="component" value="Unassembled WGS sequence"/>
</dbReference>
<feature type="domain" description="DUF1468" evidence="2">
    <location>
        <begin position="13"/>
        <end position="154"/>
    </location>
</feature>
<feature type="transmembrane region" description="Helical" evidence="1">
    <location>
        <begin position="37"/>
        <end position="59"/>
    </location>
</feature>
<keyword evidence="6" id="KW-1185">Reference proteome</keyword>
<accession>A0A917JYW3</accession>
<evidence type="ECO:0000256" key="1">
    <source>
        <dbReference type="SAM" id="Phobius"/>
    </source>
</evidence>
<dbReference type="InterPro" id="IPR009936">
    <property type="entry name" value="DUF1468"/>
</dbReference>
<dbReference type="EMBL" id="BMMT01000009">
    <property type="protein sequence ID" value="GGI90511.1"/>
    <property type="molecule type" value="Genomic_DNA"/>
</dbReference>